<feature type="signal peptide" evidence="1">
    <location>
        <begin position="1"/>
        <end position="30"/>
    </location>
</feature>
<organism evidence="2 3">
    <name type="scientific">Nocardioides jishulii</name>
    <dbReference type="NCBI Taxonomy" id="2575440"/>
    <lineage>
        <taxon>Bacteria</taxon>
        <taxon>Bacillati</taxon>
        <taxon>Actinomycetota</taxon>
        <taxon>Actinomycetes</taxon>
        <taxon>Propionibacteriales</taxon>
        <taxon>Nocardioidaceae</taxon>
        <taxon>Nocardioides</taxon>
    </lineage>
</organism>
<sequence length="119" mass="12521">MHMLKKAALGASATLMTVGGSLIALPTAHAAVAPVNSITATRTAAGTCTVKWTDGRTNVFFVIKETDLATGAVRDAVYDGSVRKTSFTFRNGTHRFRYAIRVSQGGVESAAKSDICEKA</sequence>
<reference evidence="2 3" key="1">
    <citation type="submission" date="2019-04" db="EMBL/GenBank/DDBJ databases">
        <authorList>
            <person name="Dong K."/>
        </authorList>
    </citation>
    <scope>NUCLEOTIDE SEQUENCE [LARGE SCALE GENOMIC DNA]</scope>
    <source>
        <strain evidence="3">dk3543</strain>
    </source>
</reference>
<dbReference type="RefSeq" id="WP_137067118.1">
    <property type="nucleotide sequence ID" value="NZ_CP040748.1"/>
</dbReference>
<accession>A0A4U2YK71</accession>
<keyword evidence="3" id="KW-1185">Reference proteome</keyword>
<dbReference type="OrthoDB" id="9939653at2"/>
<dbReference type="EMBL" id="SZPY01000004">
    <property type="protein sequence ID" value="TKI60812.1"/>
    <property type="molecule type" value="Genomic_DNA"/>
</dbReference>
<evidence type="ECO:0000313" key="2">
    <source>
        <dbReference type="EMBL" id="TKI60812.1"/>
    </source>
</evidence>
<gene>
    <name evidence="2" type="ORF">FC770_14980</name>
</gene>
<keyword evidence="1" id="KW-0732">Signal</keyword>
<dbReference type="Proteomes" id="UP000307808">
    <property type="component" value="Unassembled WGS sequence"/>
</dbReference>
<evidence type="ECO:0008006" key="4">
    <source>
        <dbReference type="Google" id="ProtNLM"/>
    </source>
</evidence>
<proteinExistence type="predicted"/>
<name>A0A4U2YK71_9ACTN</name>
<dbReference type="AlphaFoldDB" id="A0A4U2YK71"/>
<feature type="chain" id="PRO_5020629409" description="Fibronectin type III domain-containing protein" evidence="1">
    <location>
        <begin position="31"/>
        <end position="119"/>
    </location>
</feature>
<evidence type="ECO:0000256" key="1">
    <source>
        <dbReference type="SAM" id="SignalP"/>
    </source>
</evidence>
<evidence type="ECO:0000313" key="3">
    <source>
        <dbReference type="Proteomes" id="UP000307808"/>
    </source>
</evidence>
<protein>
    <recommendedName>
        <fullName evidence="4">Fibronectin type III domain-containing protein</fullName>
    </recommendedName>
</protein>
<comment type="caution">
    <text evidence="2">The sequence shown here is derived from an EMBL/GenBank/DDBJ whole genome shotgun (WGS) entry which is preliminary data.</text>
</comment>